<keyword evidence="2" id="KW-1185">Reference proteome</keyword>
<accession>A0A0R0BSZ5</accession>
<organism evidence="1 2">
    <name type="scientific">Stenotrophomonas koreensis</name>
    <dbReference type="NCBI Taxonomy" id="266128"/>
    <lineage>
        <taxon>Bacteria</taxon>
        <taxon>Pseudomonadati</taxon>
        <taxon>Pseudomonadota</taxon>
        <taxon>Gammaproteobacteria</taxon>
        <taxon>Lysobacterales</taxon>
        <taxon>Lysobacteraceae</taxon>
        <taxon>Stenotrophomonas</taxon>
    </lineage>
</organism>
<evidence type="ECO:0000313" key="2">
    <source>
        <dbReference type="Proteomes" id="UP000051254"/>
    </source>
</evidence>
<dbReference type="Proteomes" id="UP000051254">
    <property type="component" value="Unassembled WGS sequence"/>
</dbReference>
<dbReference type="PATRIC" id="fig|266128.3.peg.885"/>
<protein>
    <submittedName>
        <fullName evidence="1">Membrane protein</fullName>
    </submittedName>
</protein>
<dbReference type="OrthoDB" id="5988095at2"/>
<dbReference type="EMBL" id="LDJH01000016">
    <property type="protein sequence ID" value="KRG57234.1"/>
    <property type="molecule type" value="Genomic_DNA"/>
</dbReference>
<evidence type="ECO:0000313" key="1">
    <source>
        <dbReference type="EMBL" id="KRG57234.1"/>
    </source>
</evidence>
<dbReference type="RefSeq" id="WP_057666393.1">
    <property type="nucleotide sequence ID" value="NZ_LDJH01000016.1"/>
</dbReference>
<gene>
    <name evidence="1" type="ORF">ABB25_10075</name>
</gene>
<dbReference type="AlphaFoldDB" id="A0A0R0BSZ5"/>
<reference evidence="1 2" key="1">
    <citation type="submission" date="2015-05" db="EMBL/GenBank/DDBJ databases">
        <title>Genome sequencing and analysis of members of genus Stenotrophomonas.</title>
        <authorList>
            <person name="Patil P.P."/>
            <person name="Midha S."/>
            <person name="Patil P.B."/>
        </authorList>
    </citation>
    <scope>NUCLEOTIDE SEQUENCE [LARGE SCALE GENOMIC DNA]</scope>
    <source>
        <strain evidence="1 2">DSM 17805</strain>
    </source>
</reference>
<proteinExistence type="predicted"/>
<sequence length="100" mass="11584">MRRRAPFSPRRRALLALLVLVLAWLGWSWWTGMAITAGVKQAQMDWDGDGLTSRAELWQAVHAVRVEHTEDGSRKCQRFVWTRNDEVIRVDCRTQLQPAP</sequence>
<dbReference type="STRING" id="266128.ABB25_10075"/>
<name>A0A0R0BSZ5_9GAMM</name>
<comment type="caution">
    <text evidence="1">The sequence shown here is derived from an EMBL/GenBank/DDBJ whole genome shotgun (WGS) entry which is preliminary data.</text>
</comment>